<dbReference type="AlphaFoldDB" id="A0A5N5TL01"/>
<dbReference type="PANTHER" id="PTHR45785">
    <property type="entry name" value="COMPLEMENT FACTOR H-RELATED"/>
    <property type="match status" value="1"/>
</dbReference>
<sequence length="506" mass="58545">MKWIKKRSANFSASLNSEENLSTDLLITPSLHRHSPKLEEENRSTVDINSVTLDKQDNDDLRQVSVLPRRLWESSSRLDSSEEDEEKDDEGVEEEEEDEDDEKEKENNKEEEIENLKNLMDFDSREGSMNKRDAEINERSAEMINERIRKHRLIKRELSNKKKSFNKRETLSKEERKRLRMERREMRKMNKRRKKGFRGRTFAHCEEINEEVYMKIEILRPGRDDNYTFSSGARLKVTCLHGYGLNIGNKTAKCARGRWKPMKPECFNLPCTIPPTDHGEFEYNSHHVHQDSSISHGEVVKFSCLPGFNVVGSDTMRCWYGEWAVTGKNPECHPMSCVLPEILHGRYDSGYKQNLTIMHGASVEYTCDSGWSKSIPEVRCHIGLLQPSPPHCVRNVVNTVTIANNVKRSEPLTGIQETAKPEPLKATESPHDSKRERRHRRTYQDSELSTGKDITVMGITTQVEKEIKMCPPPQKIPNTSAYKNGVPLADNDTRTYQSYCRITPWC</sequence>
<keyword evidence="2 5" id="KW-0768">Sushi</keyword>
<dbReference type="Pfam" id="PF00084">
    <property type="entry name" value="Sushi"/>
    <property type="match status" value="2"/>
</dbReference>
<reference evidence="8 9" key="1">
    <citation type="journal article" date="2019" name="PLoS Biol.">
        <title>Sex chromosomes control vertical transmission of feminizing Wolbachia symbionts in an isopod.</title>
        <authorList>
            <person name="Becking T."/>
            <person name="Chebbi M.A."/>
            <person name="Giraud I."/>
            <person name="Moumen B."/>
            <person name="Laverre T."/>
            <person name="Caubet Y."/>
            <person name="Peccoud J."/>
            <person name="Gilbert C."/>
            <person name="Cordaux R."/>
        </authorList>
    </citation>
    <scope>NUCLEOTIDE SEQUENCE [LARGE SCALE GENOMIC DNA]</scope>
    <source>
        <strain evidence="8">ANa2</strain>
        <tissue evidence="8">Whole body excluding digestive tract and cuticle</tissue>
    </source>
</reference>
<dbReference type="SMART" id="SM00032">
    <property type="entry name" value="CCP"/>
    <property type="match status" value="3"/>
</dbReference>
<comment type="caution">
    <text evidence="8">The sequence shown here is derived from an EMBL/GenBank/DDBJ whole genome shotgun (WGS) entry which is preliminary data.</text>
</comment>
<evidence type="ECO:0000256" key="3">
    <source>
        <dbReference type="ARBA" id="ARBA00022729"/>
    </source>
</evidence>
<evidence type="ECO:0000256" key="1">
    <source>
        <dbReference type="ARBA" id="ARBA00004328"/>
    </source>
</evidence>
<accession>A0A5N5TL01</accession>
<evidence type="ECO:0000259" key="7">
    <source>
        <dbReference type="PROSITE" id="PS50923"/>
    </source>
</evidence>
<proteinExistence type="predicted"/>
<comment type="caution">
    <text evidence="5">Lacks conserved residue(s) required for the propagation of feature annotation.</text>
</comment>
<keyword evidence="3" id="KW-0732">Signal</keyword>
<dbReference type="Proteomes" id="UP000326759">
    <property type="component" value="Unassembled WGS sequence"/>
</dbReference>
<protein>
    <submittedName>
        <fullName evidence="8">Complement control protein C3</fullName>
    </submittedName>
</protein>
<feature type="domain" description="Sushi" evidence="7">
    <location>
        <begin position="203"/>
        <end position="268"/>
    </location>
</feature>
<dbReference type="OrthoDB" id="6381587at2759"/>
<feature type="region of interest" description="Disordered" evidence="6">
    <location>
        <begin position="411"/>
        <end position="450"/>
    </location>
</feature>
<dbReference type="InterPro" id="IPR000436">
    <property type="entry name" value="Sushi_SCR_CCP_dom"/>
</dbReference>
<gene>
    <name evidence="8" type="ORF">Anas_03723</name>
</gene>
<dbReference type="PANTHER" id="PTHR45785:SF2">
    <property type="entry name" value="COMPLEMENT FACTOR H-RELATED"/>
    <property type="match status" value="1"/>
</dbReference>
<feature type="region of interest" description="Disordered" evidence="6">
    <location>
        <begin position="1"/>
        <end position="24"/>
    </location>
</feature>
<evidence type="ECO:0000256" key="6">
    <source>
        <dbReference type="SAM" id="MobiDB-lite"/>
    </source>
</evidence>
<dbReference type="EMBL" id="SEYY01000637">
    <property type="protein sequence ID" value="KAB7506826.1"/>
    <property type="molecule type" value="Genomic_DNA"/>
</dbReference>
<dbReference type="PROSITE" id="PS50923">
    <property type="entry name" value="SUSHI"/>
    <property type="match status" value="2"/>
</dbReference>
<evidence type="ECO:0000256" key="4">
    <source>
        <dbReference type="ARBA" id="ARBA00023157"/>
    </source>
</evidence>
<feature type="compositionally biased region" description="Polar residues" evidence="6">
    <location>
        <begin position="9"/>
        <end position="24"/>
    </location>
</feature>
<organism evidence="8 9">
    <name type="scientific">Armadillidium nasatum</name>
    <dbReference type="NCBI Taxonomy" id="96803"/>
    <lineage>
        <taxon>Eukaryota</taxon>
        <taxon>Metazoa</taxon>
        <taxon>Ecdysozoa</taxon>
        <taxon>Arthropoda</taxon>
        <taxon>Crustacea</taxon>
        <taxon>Multicrustacea</taxon>
        <taxon>Malacostraca</taxon>
        <taxon>Eumalacostraca</taxon>
        <taxon>Peracarida</taxon>
        <taxon>Isopoda</taxon>
        <taxon>Oniscidea</taxon>
        <taxon>Crinocheta</taxon>
        <taxon>Armadillidiidae</taxon>
        <taxon>Armadillidium</taxon>
    </lineage>
</organism>
<dbReference type="CDD" id="cd00033">
    <property type="entry name" value="CCP"/>
    <property type="match status" value="2"/>
</dbReference>
<comment type="subcellular location">
    <subcellularLocation>
        <location evidence="1">Virion</location>
    </subcellularLocation>
</comment>
<evidence type="ECO:0000313" key="8">
    <source>
        <dbReference type="EMBL" id="KAB7506826.1"/>
    </source>
</evidence>
<name>A0A5N5TL01_9CRUS</name>
<feature type="compositionally biased region" description="Acidic residues" evidence="6">
    <location>
        <begin position="81"/>
        <end position="103"/>
    </location>
</feature>
<feature type="disulfide bond" evidence="5">
    <location>
        <begin position="239"/>
        <end position="266"/>
    </location>
</feature>
<dbReference type="Gene3D" id="2.10.70.10">
    <property type="entry name" value="Complement Module, domain 1"/>
    <property type="match status" value="2"/>
</dbReference>
<evidence type="ECO:0000256" key="5">
    <source>
        <dbReference type="PROSITE-ProRule" id="PRU00302"/>
    </source>
</evidence>
<dbReference type="InterPro" id="IPR051503">
    <property type="entry name" value="ComplSys_Reg/VirEntry_Med"/>
</dbReference>
<feature type="compositionally biased region" description="Basic and acidic residues" evidence="6">
    <location>
        <begin position="419"/>
        <end position="435"/>
    </location>
</feature>
<dbReference type="InterPro" id="IPR035976">
    <property type="entry name" value="Sushi/SCR/CCP_sf"/>
</dbReference>
<feature type="domain" description="Sushi" evidence="7">
    <location>
        <begin position="269"/>
        <end position="334"/>
    </location>
</feature>
<feature type="region of interest" description="Disordered" evidence="6">
    <location>
        <begin position="73"/>
        <end position="127"/>
    </location>
</feature>
<keyword evidence="4 5" id="KW-1015">Disulfide bond</keyword>
<evidence type="ECO:0000256" key="2">
    <source>
        <dbReference type="ARBA" id="ARBA00022659"/>
    </source>
</evidence>
<evidence type="ECO:0000313" key="9">
    <source>
        <dbReference type="Proteomes" id="UP000326759"/>
    </source>
</evidence>
<dbReference type="SUPFAM" id="SSF57535">
    <property type="entry name" value="Complement control module/SCR domain"/>
    <property type="match status" value="2"/>
</dbReference>
<keyword evidence="9" id="KW-1185">Reference proteome</keyword>